<dbReference type="SMART" id="SM00448">
    <property type="entry name" value="REC"/>
    <property type="match status" value="1"/>
</dbReference>
<comment type="caution">
    <text evidence="7">The sequence shown here is derived from an EMBL/GenBank/DDBJ whole genome shotgun (WGS) entry which is preliminary data.</text>
</comment>
<evidence type="ECO:0000259" key="5">
    <source>
        <dbReference type="PROSITE" id="PS01124"/>
    </source>
</evidence>
<evidence type="ECO:0000259" key="6">
    <source>
        <dbReference type="PROSITE" id="PS50110"/>
    </source>
</evidence>
<dbReference type="PROSITE" id="PS01124">
    <property type="entry name" value="HTH_ARAC_FAMILY_2"/>
    <property type="match status" value="1"/>
</dbReference>
<dbReference type="PRINTS" id="PR00032">
    <property type="entry name" value="HTHARAC"/>
</dbReference>
<dbReference type="InterPro" id="IPR018060">
    <property type="entry name" value="HTH_AraC"/>
</dbReference>
<dbReference type="Gene3D" id="1.10.10.60">
    <property type="entry name" value="Homeodomain-like"/>
    <property type="match status" value="2"/>
</dbReference>
<accession>A0ABW0HRN8</accession>
<dbReference type="SUPFAM" id="SSF46689">
    <property type="entry name" value="Homeodomain-like"/>
    <property type="match status" value="2"/>
</dbReference>
<feature type="domain" description="Response regulatory" evidence="6">
    <location>
        <begin position="3"/>
        <end position="120"/>
    </location>
</feature>
<reference evidence="8" key="1">
    <citation type="journal article" date="2019" name="Int. J. Syst. Evol. Microbiol.">
        <title>The Global Catalogue of Microorganisms (GCM) 10K type strain sequencing project: providing services to taxonomists for standard genome sequencing and annotation.</title>
        <authorList>
            <consortium name="The Broad Institute Genomics Platform"/>
            <consortium name="The Broad Institute Genome Sequencing Center for Infectious Disease"/>
            <person name="Wu L."/>
            <person name="Ma J."/>
        </authorList>
    </citation>
    <scope>NUCLEOTIDE SEQUENCE [LARGE SCALE GENOMIC DNA]</scope>
    <source>
        <strain evidence="8">CGMCC 1.18575</strain>
    </source>
</reference>
<keyword evidence="8" id="KW-1185">Reference proteome</keyword>
<keyword evidence="2" id="KW-0238">DNA-binding</keyword>
<dbReference type="PROSITE" id="PS50110">
    <property type="entry name" value="RESPONSE_REGULATORY"/>
    <property type="match status" value="1"/>
</dbReference>
<evidence type="ECO:0000256" key="4">
    <source>
        <dbReference type="PROSITE-ProRule" id="PRU00169"/>
    </source>
</evidence>
<sequence>MYRLLIVDDELYAVNGIKSGVMWELLEFTEVYEAYNVDMARAIMVDHEIDIVICDIEMPDGSGLELLGWMREQGVNAELIFLTCHADFRYAQKAIQLGSMNYLLKPVDFVELENIVLQATSKIKMKQEADQSQKELRTYYELWHKRKPLLLERFWHDAMAGKADERQLSAFVVDSELHSRSSFLPLLISIESWHKDFSASNKEIMEYALRNVAEEIILSGHPGIVMEDEEGSAIVIFFRNEPQTLQMQDIIRRCDTYITNCKDILSCSVSCYVGRQGPLSQFRQLYQELQYLERTFVTRSQKVVCYSEEAAKSTDDMEAFTEMVEWSVLLENGKNQQLQEEVAAKLTSLEKRKDLNIVHLQAFYYGMLQMFHYVLHKKRLVTVFKDEAWLLNERAATRSIRELQAWSERALEHLSHTLRKQEDEVSLTEKVKRYIHDNLDQDLNREQLAQYVYLNPGYLSRLFKKETGESITDYILRERMQQAHREIVHSDSPISIVAGSLGYHSLSYFGKMFKRIYGVSPQELRSGMSASDRANV</sequence>
<feature type="modified residue" description="4-aspartylphosphate" evidence="4">
    <location>
        <position position="55"/>
    </location>
</feature>
<dbReference type="SMART" id="SM00342">
    <property type="entry name" value="HTH_ARAC"/>
    <property type="match status" value="1"/>
</dbReference>
<dbReference type="RefSeq" id="WP_378131658.1">
    <property type="nucleotide sequence ID" value="NZ_JBHSMI010000015.1"/>
</dbReference>
<feature type="domain" description="HTH araC/xylS-type" evidence="5">
    <location>
        <begin position="429"/>
        <end position="527"/>
    </location>
</feature>
<dbReference type="InterPro" id="IPR009057">
    <property type="entry name" value="Homeodomain-like_sf"/>
</dbReference>
<evidence type="ECO:0000256" key="1">
    <source>
        <dbReference type="ARBA" id="ARBA00023015"/>
    </source>
</evidence>
<gene>
    <name evidence="7" type="ORF">ACFPOF_08815</name>
</gene>
<dbReference type="CDD" id="cd17536">
    <property type="entry name" value="REC_YesN-like"/>
    <property type="match status" value="1"/>
</dbReference>
<dbReference type="EMBL" id="JBHSMI010000015">
    <property type="protein sequence ID" value="MFC5402841.1"/>
    <property type="molecule type" value="Genomic_DNA"/>
</dbReference>
<dbReference type="InterPro" id="IPR020449">
    <property type="entry name" value="Tscrpt_reg_AraC-type_HTH"/>
</dbReference>
<dbReference type="PANTHER" id="PTHR43280">
    <property type="entry name" value="ARAC-FAMILY TRANSCRIPTIONAL REGULATOR"/>
    <property type="match status" value="1"/>
</dbReference>
<evidence type="ECO:0000313" key="7">
    <source>
        <dbReference type="EMBL" id="MFC5402841.1"/>
    </source>
</evidence>
<proteinExistence type="predicted"/>
<evidence type="ECO:0000313" key="8">
    <source>
        <dbReference type="Proteomes" id="UP001596113"/>
    </source>
</evidence>
<dbReference type="InterPro" id="IPR001789">
    <property type="entry name" value="Sig_transdc_resp-reg_receiver"/>
</dbReference>
<organism evidence="7 8">
    <name type="scientific">Cohnella soli</name>
    <dbReference type="NCBI Taxonomy" id="425005"/>
    <lineage>
        <taxon>Bacteria</taxon>
        <taxon>Bacillati</taxon>
        <taxon>Bacillota</taxon>
        <taxon>Bacilli</taxon>
        <taxon>Bacillales</taxon>
        <taxon>Paenibacillaceae</taxon>
        <taxon>Cohnella</taxon>
    </lineage>
</organism>
<dbReference type="Pfam" id="PF00072">
    <property type="entry name" value="Response_reg"/>
    <property type="match status" value="1"/>
</dbReference>
<dbReference type="Pfam" id="PF12833">
    <property type="entry name" value="HTH_18"/>
    <property type="match status" value="1"/>
</dbReference>
<evidence type="ECO:0000256" key="2">
    <source>
        <dbReference type="ARBA" id="ARBA00023125"/>
    </source>
</evidence>
<dbReference type="Gene3D" id="3.40.50.2300">
    <property type="match status" value="1"/>
</dbReference>
<dbReference type="Proteomes" id="UP001596113">
    <property type="component" value="Unassembled WGS sequence"/>
</dbReference>
<keyword evidence="4" id="KW-0597">Phosphoprotein</keyword>
<keyword evidence="1" id="KW-0805">Transcription regulation</keyword>
<evidence type="ECO:0000256" key="3">
    <source>
        <dbReference type="ARBA" id="ARBA00023163"/>
    </source>
</evidence>
<name>A0ABW0HRN8_9BACL</name>
<dbReference type="SUPFAM" id="SSF52172">
    <property type="entry name" value="CheY-like"/>
    <property type="match status" value="1"/>
</dbReference>
<dbReference type="InterPro" id="IPR011006">
    <property type="entry name" value="CheY-like_superfamily"/>
</dbReference>
<protein>
    <submittedName>
        <fullName evidence="7">Helix-turn-helix domain-containing protein</fullName>
    </submittedName>
</protein>
<keyword evidence="3" id="KW-0804">Transcription</keyword>
<dbReference type="PANTHER" id="PTHR43280:SF10">
    <property type="entry name" value="REGULATORY PROTEIN POCR"/>
    <property type="match status" value="1"/>
</dbReference>